<evidence type="ECO:0000256" key="1">
    <source>
        <dbReference type="SAM" id="Coils"/>
    </source>
</evidence>
<sequence>MSKPTDKYWRERFVQLNVALLSKGEAYIADMDREYRRAIKEIEKEIELWLRRLAANNQISLSEAKRLLKNLELEEFKWTVQKYIQMGRKNAIGQQWLKELENASARAHITRLEAMMLQMRHRVELLATKQDKGMQNLAKEIVTDGYYHTIYEAQTGFGVEMSFATLNERTIDMILSKPWTIDGKNFSDRIWDNRQQLISELHTSLAQSFIRGDAPDRAIAHISKKFDVSRKQAGRLVMTESAYFAAEGQRRAYEELGIEKYEIVAMLDNRTSEICQELDGKILDMKHYASGETAPPFHPWCRTVTVPYFEDNYTERFARGVDGTTYSVPANMTYKEWYKKYVVERYGQKEAQMMQKKIRNEATDRKQHKKYRRILGDDVPKSFDKFQELKYNNIERWNKIKGDYQKLNAYEKIVAHEPKITADLQDISKSTEVEMVGLEYRLKSKESYMRKVNSDSKNSLDSKIIDDTIANTNDVIRYTYQADGDKLVDAFTAVTREMEAKGYLRHKLKNTWSDKRNPYKGINGIFVSPEGQKFEVQFHTPESFELKNGKLHKLYEEYRLDSTTPERKFELVKEMFTLSSKLTKPKDIEKIK</sequence>
<keyword evidence="3" id="KW-0808">Transferase</keyword>
<feature type="coiled-coil region" evidence="1">
    <location>
        <begin position="28"/>
        <end position="74"/>
    </location>
</feature>
<dbReference type="Proteomes" id="UP000070456">
    <property type="component" value="Unassembled WGS sequence"/>
</dbReference>
<name>A0A140LCK2_9FIRM</name>
<dbReference type="STRING" id="520762.AN619_02520"/>
<dbReference type="PATRIC" id="fig|520762.4.peg.285"/>
<evidence type="ECO:0000313" key="4">
    <source>
        <dbReference type="Proteomes" id="UP000070456"/>
    </source>
</evidence>
<feature type="domain" description="Phage head morphogenesis" evidence="2">
    <location>
        <begin position="201"/>
        <end position="305"/>
    </location>
</feature>
<keyword evidence="4" id="KW-1185">Reference proteome</keyword>
<reference evidence="3 4" key="1">
    <citation type="submission" date="2015-12" db="EMBL/GenBank/DDBJ databases">
        <title>Draft genome sequence of the thermoanaerobe Thermotalea metallivorans, an isolate from the runoff channel of the Great Artesian Basin, Australia.</title>
        <authorList>
            <person name="Patel B.K."/>
        </authorList>
    </citation>
    <scope>NUCLEOTIDE SEQUENCE [LARGE SCALE GENOMIC DNA]</scope>
    <source>
        <strain evidence="3 4">B2-1</strain>
    </source>
</reference>
<dbReference type="GO" id="GO:0106274">
    <property type="term" value="F:NAD+-protein-arginine ADP-ribosyltransferase activity"/>
    <property type="evidence" value="ECO:0007669"/>
    <property type="project" value="UniProtKB-EC"/>
</dbReference>
<dbReference type="OrthoDB" id="9765386at2"/>
<gene>
    <name evidence="3" type="ORF">AN619_02520</name>
</gene>
<evidence type="ECO:0000259" key="2">
    <source>
        <dbReference type="Pfam" id="PF04233"/>
    </source>
</evidence>
<dbReference type="AlphaFoldDB" id="A0A140LCK2"/>
<evidence type="ECO:0000313" key="3">
    <source>
        <dbReference type="EMBL" id="KXG78277.1"/>
    </source>
</evidence>
<accession>A0A140LCK2</accession>
<protein>
    <submittedName>
        <fullName evidence="3">NAD(+)--arginine ADP-ribosyltransferase EFV</fullName>
        <ecNumber evidence="3">2.4.2.31</ecNumber>
    </submittedName>
</protein>
<comment type="caution">
    <text evidence="3">The sequence shown here is derived from an EMBL/GenBank/DDBJ whole genome shotgun (WGS) entry which is preliminary data.</text>
</comment>
<dbReference type="NCBIfam" id="TIGR01641">
    <property type="entry name" value="phageSPP1_gp7"/>
    <property type="match status" value="1"/>
</dbReference>
<dbReference type="Pfam" id="PF04233">
    <property type="entry name" value="Phage_Mu_F"/>
    <property type="match status" value="1"/>
</dbReference>
<dbReference type="EC" id="2.4.2.31" evidence="3"/>
<organism evidence="3 4">
    <name type="scientific">Thermotalea metallivorans</name>
    <dbReference type="NCBI Taxonomy" id="520762"/>
    <lineage>
        <taxon>Bacteria</taxon>
        <taxon>Bacillati</taxon>
        <taxon>Bacillota</taxon>
        <taxon>Clostridia</taxon>
        <taxon>Peptostreptococcales</taxon>
        <taxon>Thermotaleaceae</taxon>
        <taxon>Thermotalea</taxon>
    </lineage>
</organism>
<dbReference type="EMBL" id="LOEE01000006">
    <property type="protein sequence ID" value="KXG78277.1"/>
    <property type="molecule type" value="Genomic_DNA"/>
</dbReference>
<proteinExistence type="predicted"/>
<keyword evidence="3" id="KW-0328">Glycosyltransferase</keyword>
<keyword evidence="1" id="KW-0175">Coiled coil</keyword>
<dbReference type="InterPro" id="IPR006528">
    <property type="entry name" value="Phage_head_morphogenesis_dom"/>
</dbReference>
<dbReference type="RefSeq" id="WP_083524914.1">
    <property type="nucleotide sequence ID" value="NZ_LOEE01000006.1"/>
</dbReference>